<keyword evidence="1" id="KW-0472">Membrane</keyword>
<dbReference type="RefSeq" id="WP_163968512.1">
    <property type="nucleotide sequence ID" value="NZ_JAAIVB010000082.1"/>
</dbReference>
<protein>
    <submittedName>
        <fullName evidence="2">Uncharacterized protein</fullName>
    </submittedName>
</protein>
<accession>A0A6B3SYM6</accession>
<sequence>MFATYSVCAMASAIAGYAIVAKRASPIPLLIFFLAVAFVSINFRSYACLIIIIGALIGAFLGFLKRLF</sequence>
<keyword evidence="1" id="KW-0812">Transmembrane</keyword>
<dbReference type="EMBL" id="JAAIVB010000082">
    <property type="protein sequence ID" value="NEX64576.1"/>
    <property type="molecule type" value="Genomic_DNA"/>
</dbReference>
<organism evidence="2 3">
    <name type="scientific">Noviherbaspirillum galbum</name>
    <dbReference type="NCBI Taxonomy" id="2709383"/>
    <lineage>
        <taxon>Bacteria</taxon>
        <taxon>Pseudomonadati</taxon>
        <taxon>Pseudomonadota</taxon>
        <taxon>Betaproteobacteria</taxon>
        <taxon>Burkholderiales</taxon>
        <taxon>Oxalobacteraceae</taxon>
        <taxon>Noviherbaspirillum</taxon>
    </lineage>
</organism>
<dbReference type="Proteomes" id="UP000482155">
    <property type="component" value="Unassembled WGS sequence"/>
</dbReference>
<name>A0A6B3SYM6_9BURK</name>
<comment type="caution">
    <text evidence="2">The sequence shown here is derived from an EMBL/GenBank/DDBJ whole genome shotgun (WGS) entry which is preliminary data.</text>
</comment>
<evidence type="ECO:0000313" key="3">
    <source>
        <dbReference type="Proteomes" id="UP000482155"/>
    </source>
</evidence>
<proteinExistence type="predicted"/>
<evidence type="ECO:0000256" key="1">
    <source>
        <dbReference type="SAM" id="Phobius"/>
    </source>
</evidence>
<keyword evidence="3" id="KW-1185">Reference proteome</keyword>
<evidence type="ECO:0000313" key="2">
    <source>
        <dbReference type="EMBL" id="NEX64576.1"/>
    </source>
</evidence>
<keyword evidence="1" id="KW-1133">Transmembrane helix</keyword>
<reference evidence="2 3" key="1">
    <citation type="submission" date="2020-02" db="EMBL/GenBank/DDBJ databases">
        <authorList>
            <person name="Kim M.K."/>
        </authorList>
    </citation>
    <scope>NUCLEOTIDE SEQUENCE [LARGE SCALE GENOMIC DNA]</scope>
    <source>
        <strain evidence="2 3">17J57-3</strain>
    </source>
</reference>
<feature type="transmembrane region" description="Helical" evidence="1">
    <location>
        <begin position="31"/>
        <end position="64"/>
    </location>
</feature>
<dbReference type="AlphaFoldDB" id="A0A6B3SYM6"/>
<gene>
    <name evidence="2" type="ORF">G3574_26145</name>
</gene>